<dbReference type="Proteomes" id="UP001595462">
    <property type="component" value="Unassembled WGS sequence"/>
</dbReference>
<dbReference type="EMBL" id="JBHRSS010000003">
    <property type="protein sequence ID" value="MFC3103997.1"/>
    <property type="molecule type" value="Genomic_DNA"/>
</dbReference>
<name>A0ABV7EQQ3_9GAMM</name>
<protein>
    <submittedName>
        <fullName evidence="1">Uncharacterized protein</fullName>
    </submittedName>
</protein>
<comment type="caution">
    <text evidence="1">The sequence shown here is derived from an EMBL/GenBank/DDBJ whole genome shotgun (WGS) entry which is preliminary data.</text>
</comment>
<gene>
    <name evidence="1" type="ORF">ACFOSU_08840</name>
</gene>
<sequence>MIMGFPNKHTSENWLQTITQYVSAPYCEAANSSNRQAFLAITLKNENVGRVYACEKQEWSGWFSLTDEQTTNRISTVAEAKAACKRIQSAQSLPIACKFNYLNDTPGIFLRLRNKSEYGRYKRTLMKSLVEPFCSAENKKRQFAIVAFKLDEYNLVKFYSCPDSKSTEWKNYSGQGV</sequence>
<evidence type="ECO:0000313" key="2">
    <source>
        <dbReference type="Proteomes" id="UP001595462"/>
    </source>
</evidence>
<accession>A0ABV7EQQ3</accession>
<dbReference type="RefSeq" id="WP_380688561.1">
    <property type="nucleotide sequence ID" value="NZ_JBHRSS010000003.1"/>
</dbReference>
<reference evidence="2" key="1">
    <citation type="journal article" date="2019" name="Int. J. Syst. Evol. Microbiol.">
        <title>The Global Catalogue of Microorganisms (GCM) 10K type strain sequencing project: providing services to taxonomists for standard genome sequencing and annotation.</title>
        <authorList>
            <consortium name="The Broad Institute Genomics Platform"/>
            <consortium name="The Broad Institute Genome Sequencing Center for Infectious Disease"/>
            <person name="Wu L."/>
            <person name="Ma J."/>
        </authorList>
    </citation>
    <scope>NUCLEOTIDE SEQUENCE [LARGE SCALE GENOMIC DNA]</scope>
    <source>
        <strain evidence="2">KCTC 52640</strain>
    </source>
</reference>
<proteinExistence type="predicted"/>
<evidence type="ECO:0000313" key="1">
    <source>
        <dbReference type="EMBL" id="MFC3103997.1"/>
    </source>
</evidence>
<keyword evidence="2" id="KW-1185">Reference proteome</keyword>
<organism evidence="1 2">
    <name type="scientific">Salinisphaera aquimarina</name>
    <dbReference type="NCBI Taxonomy" id="2094031"/>
    <lineage>
        <taxon>Bacteria</taxon>
        <taxon>Pseudomonadati</taxon>
        <taxon>Pseudomonadota</taxon>
        <taxon>Gammaproteobacteria</taxon>
        <taxon>Salinisphaerales</taxon>
        <taxon>Salinisphaeraceae</taxon>
        <taxon>Salinisphaera</taxon>
    </lineage>
</organism>